<evidence type="ECO:0000313" key="4">
    <source>
        <dbReference type="Proteomes" id="UP001300871"/>
    </source>
</evidence>
<protein>
    <submittedName>
        <fullName evidence="3">MBL fold metallo-hydrolase</fullName>
    </submittedName>
</protein>
<dbReference type="InterPro" id="IPR052159">
    <property type="entry name" value="Competence_DNA_uptake"/>
</dbReference>
<evidence type="ECO:0000259" key="2">
    <source>
        <dbReference type="SMART" id="SM00849"/>
    </source>
</evidence>
<dbReference type="Proteomes" id="UP001300871">
    <property type="component" value="Unassembled WGS sequence"/>
</dbReference>
<keyword evidence="1" id="KW-1133">Transmembrane helix</keyword>
<dbReference type="InterPro" id="IPR036866">
    <property type="entry name" value="RibonucZ/Hydroxyglut_hydro"/>
</dbReference>
<dbReference type="SUPFAM" id="SSF56281">
    <property type="entry name" value="Metallo-hydrolase/oxidoreductase"/>
    <property type="match status" value="1"/>
</dbReference>
<dbReference type="SMART" id="SM00849">
    <property type="entry name" value="Lactamase_B"/>
    <property type="match status" value="1"/>
</dbReference>
<feature type="transmembrane region" description="Helical" evidence="1">
    <location>
        <begin position="7"/>
        <end position="31"/>
    </location>
</feature>
<sequence>MKNIRKISVFLLRAAGVCALCAALLAGWYLLENREVTREAKFLFAGTKEDADCSILLSGDTCVVIDTGEEEDAPHILELLKDNKVEKINCLILTHPDKDHIGGASYLLDQIPVVQVLAPYFEGEKPLYQELLARLEEKRIPVETMPRDRLFTYGDLDIRVFPPEKFHYNKSNDYSLAVLVKHGDIHLFYAGDAEKERLGELLKLDLPAIDVYKTAHHGRNSKRGVELIEALKPEYAVVTAQEPENEIREAFKENGTQVYTTVNRDVVFVSDGAGIWPVLKE</sequence>
<reference evidence="3" key="1">
    <citation type="submission" date="2023-01" db="EMBL/GenBank/DDBJ databases">
        <title>Human gut microbiome strain richness.</title>
        <authorList>
            <person name="Chen-Liaw A."/>
        </authorList>
    </citation>
    <scope>NUCLEOTIDE SEQUENCE</scope>
    <source>
        <strain evidence="3">B1_m1001713B170214d0_201011</strain>
    </source>
</reference>
<dbReference type="PANTHER" id="PTHR30619:SF7">
    <property type="entry name" value="BETA-LACTAMASE DOMAIN PROTEIN"/>
    <property type="match status" value="1"/>
</dbReference>
<dbReference type="CDD" id="cd07731">
    <property type="entry name" value="ComA-like_MBL-fold"/>
    <property type="match status" value="1"/>
</dbReference>
<dbReference type="PANTHER" id="PTHR30619">
    <property type="entry name" value="DNA INTERNALIZATION/COMPETENCE PROTEIN COMEC/REC2"/>
    <property type="match status" value="1"/>
</dbReference>
<name>A0AAW6B1Q6_CLOSY</name>
<evidence type="ECO:0000256" key="1">
    <source>
        <dbReference type="SAM" id="Phobius"/>
    </source>
</evidence>
<dbReference type="AlphaFoldDB" id="A0AAW6B1Q6"/>
<accession>A0AAW6B1Q6</accession>
<feature type="domain" description="Metallo-beta-lactamase" evidence="2">
    <location>
        <begin position="50"/>
        <end position="241"/>
    </location>
</feature>
<dbReference type="Pfam" id="PF00753">
    <property type="entry name" value="Lactamase_B"/>
    <property type="match status" value="1"/>
</dbReference>
<dbReference type="RefSeq" id="WP_021643735.1">
    <property type="nucleotide sequence ID" value="NZ_CACRUA010000042.1"/>
</dbReference>
<dbReference type="InterPro" id="IPR035681">
    <property type="entry name" value="ComA-like_MBL"/>
</dbReference>
<dbReference type="EMBL" id="JAQLGM010000068">
    <property type="protein sequence ID" value="MDB2002350.1"/>
    <property type="molecule type" value="Genomic_DNA"/>
</dbReference>
<dbReference type="Gene3D" id="3.60.15.10">
    <property type="entry name" value="Ribonuclease Z/Hydroxyacylglutathione hydrolase-like"/>
    <property type="match status" value="1"/>
</dbReference>
<gene>
    <name evidence="3" type="ORF">PM006_19310</name>
</gene>
<evidence type="ECO:0000313" key="3">
    <source>
        <dbReference type="EMBL" id="MDB2002350.1"/>
    </source>
</evidence>
<keyword evidence="1" id="KW-0812">Transmembrane</keyword>
<dbReference type="InterPro" id="IPR001279">
    <property type="entry name" value="Metallo-B-lactamas"/>
</dbReference>
<keyword evidence="1" id="KW-0472">Membrane</keyword>
<comment type="caution">
    <text evidence="3">The sequence shown here is derived from an EMBL/GenBank/DDBJ whole genome shotgun (WGS) entry which is preliminary data.</text>
</comment>
<organism evidence="3 4">
    <name type="scientific">Clostridium symbiosum</name>
    <name type="common">Bacteroides symbiosus</name>
    <dbReference type="NCBI Taxonomy" id="1512"/>
    <lineage>
        <taxon>Bacteria</taxon>
        <taxon>Bacillati</taxon>
        <taxon>Bacillota</taxon>
        <taxon>Clostridia</taxon>
        <taxon>Lachnospirales</taxon>
        <taxon>Lachnospiraceae</taxon>
        <taxon>Otoolea</taxon>
    </lineage>
</organism>
<proteinExistence type="predicted"/>
<dbReference type="GeneID" id="57966983"/>